<accession>A0ABU2WIY4</accession>
<dbReference type="SUPFAM" id="SSF82866">
    <property type="entry name" value="Multidrug efflux transporter AcrB transmembrane domain"/>
    <property type="match status" value="2"/>
</dbReference>
<dbReference type="Gene3D" id="3.30.2090.10">
    <property type="entry name" value="Multidrug efflux transporter AcrB TolC docking domain, DN and DC subdomains"/>
    <property type="match status" value="2"/>
</dbReference>
<reference evidence="2 3" key="1">
    <citation type="submission" date="2023-09" db="EMBL/GenBank/DDBJ databases">
        <authorList>
            <person name="Rey-Velasco X."/>
        </authorList>
    </citation>
    <scope>NUCLEOTIDE SEQUENCE [LARGE SCALE GENOMIC DNA]</scope>
    <source>
        <strain evidence="2 3">W345</strain>
    </source>
</reference>
<dbReference type="SUPFAM" id="SSF82693">
    <property type="entry name" value="Multidrug efflux transporter AcrB pore domain, PN1, PN2, PC1 and PC2 subdomains"/>
    <property type="match status" value="3"/>
</dbReference>
<dbReference type="Gene3D" id="3.30.70.1430">
    <property type="entry name" value="Multidrug efflux transporter AcrB pore domain"/>
    <property type="match status" value="2"/>
</dbReference>
<feature type="transmembrane region" description="Helical" evidence="1">
    <location>
        <begin position="356"/>
        <end position="376"/>
    </location>
</feature>
<keyword evidence="1" id="KW-0812">Transmembrane</keyword>
<feature type="transmembrane region" description="Helical" evidence="1">
    <location>
        <begin position="897"/>
        <end position="917"/>
    </location>
</feature>
<dbReference type="PANTHER" id="PTHR32063">
    <property type="match status" value="1"/>
</dbReference>
<keyword evidence="1" id="KW-0472">Membrane</keyword>
<gene>
    <name evidence="2" type="ORF">RM530_10705</name>
</gene>
<evidence type="ECO:0000256" key="1">
    <source>
        <dbReference type="SAM" id="Phobius"/>
    </source>
</evidence>
<dbReference type="InterPro" id="IPR001036">
    <property type="entry name" value="Acrflvin-R"/>
</dbReference>
<dbReference type="Pfam" id="PF00873">
    <property type="entry name" value="ACR_tran"/>
    <property type="match status" value="1"/>
</dbReference>
<evidence type="ECO:0000313" key="2">
    <source>
        <dbReference type="EMBL" id="MDT0497828.1"/>
    </source>
</evidence>
<feature type="transmembrane region" description="Helical" evidence="1">
    <location>
        <begin position="526"/>
        <end position="547"/>
    </location>
</feature>
<dbReference type="SUPFAM" id="SSF82714">
    <property type="entry name" value="Multidrug efflux transporter AcrB TolC docking domain, DN and DC subdomains"/>
    <property type="match status" value="2"/>
</dbReference>
<organism evidence="2 3">
    <name type="scientific">Banduia mediterranea</name>
    <dbReference type="NCBI Taxonomy" id="3075609"/>
    <lineage>
        <taxon>Bacteria</taxon>
        <taxon>Pseudomonadati</taxon>
        <taxon>Pseudomonadota</taxon>
        <taxon>Gammaproteobacteria</taxon>
        <taxon>Nevskiales</taxon>
        <taxon>Algiphilaceae</taxon>
        <taxon>Banduia</taxon>
    </lineage>
</organism>
<dbReference type="Gene3D" id="3.30.70.1440">
    <property type="entry name" value="Multidrug efflux transporter AcrB pore domain"/>
    <property type="match status" value="1"/>
</dbReference>
<feature type="transmembrane region" description="Helical" evidence="1">
    <location>
        <begin position="923"/>
        <end position="948"/>
    </location>
</feature>
<dbReference type="Gene3D" id="1.20.1640.10">
    <property type="entry name" value="Multidrug efflux transporter AcrB transmembrane domain"/>
    <property type="match status" value="2"/>
</dbReference>
<feature type="transmembrane region" description="Helical" evidence="1">
    <location>
        <begin position="969"/>
        <end position="988"/>
    </location>
</feature>
<feature type="transmembrane region" description="Helical" evidence="1">
    <location>
        <begin position="455"/>
        <end position="478"/>
    </location>
</feature>
<dbReference type="PANTHER" id="PTHR32063:SF33">
    <property type="entry name" value="RND SUPERFAMILY EFFLUX PUMP PERMEASE COMPONENT"/>
    <property type="match status" value="1"/>
</dbReference>
<feature type="transmembrane region" description="Helical" evidence="1">
    <location>
        <begin position="1000"/>
        <end position="1028"/>
    </location>
</feature>
<proteinExistence type="predicted"/>
<keyword evidence="1" id="KW-1133">Transmembrane helix</keyword>
<dbReference type="RefSeq" id="WP_311365220.1">
    <property type="nucleotide sequence ID" value="NZ_JAVRIC010000014.1"/>
</dbReference>
<protein>
    <submittedName>
        <fullName evidence="2">Efflux RND transporter permease subunit</fullName>
    </submittedName>
</protein>
<sequence length="1042" mass="114166">MKAAIAWFARNRVAPNLLMALVLLGGVYAVPHLQREVIPELKLQRIQVITAYPGAGPSEVEDGVVAPIEDAIADLEGIKQLVSVSVENLGTVVAEIEPNYDLHQVMNLIDTRVSGLRNLPQDAERPIISELVFSQPVMNLTLYGDVDPRTLKALANNALDEILTLPNVTRAELINVRHDEIAIELSESALQKYGLSFDLVSKLIRASSVDMPAGEIQTETGGVLLRTNAKRRTGDEFEDMELLRAPDGTLVRLADIATVKDGLADGDQEVSFDDKPAVTIQVSRVSGQDVLDITGVIKRYADQLKPRLPEGVSVALWRDSSKLFESRMDTLTKNGLQSMVLVFVSLLLFMRPSVAFWVTHGIVFSFLGTLLVMWLLGISLNMVTLFGFVLVLGTLVDDGVVVGEAIYSEQRVNRKGVQASIIGASLVGWPVLVSVFTNIMTFTPILFLPGVQAQLWAYVPAVVIIAYLVSLVESLFVLPAHLAPLKPIDETVQHRNRLTRMQRRIASSMERFAIERYRPALDRALAWRWVTLSIFVGVLLLTLGLLAGGKIRVNFFPAVTADSVVVDITLESGSPRSYTEAAVDRIEQALREVVTEAEGSEASIQHVMRSIGQAGGGLGITTETGANTAQMFVELSPAEERSLDVQDLADRWRERIGAVPYLKELKMNFSLNFPGADIEINLMARDKAIVAAASTALQERLRRYPGATEVSDSSRAPRDELNFDLRPEAEALGLTVADVGRQIRQGFFGEEVQRLLRGREEVRVVVRYDEQSRESENSLSGINIRTSDGAAVPLANVTDIVREQSDTLITRVDRRRTTVVSAMIDRNKNDANRVLEDLETNYLPQLMAQYPGLQWAYSGTKREEAEVTGALYAAALIGIALVFAAISILFQSYVQTLLVFTVLPFAVIGAIFAHMVFGITLSMLSMAGIVAALGVCVNDSIVLITYINERRREGMSRDEAIRTAGVQRFRPIVLTTVTTFLGLSPLLTEQAAQAQVLIPMAVALSFAVLVTTVICLFLLPVLVSLVWVDAPAVDDESEETAA</sequence>
<dbReference type="PRINTS" id="PR00702">
    <property type="entry name" value="ACRIFLAVINRP"/>
</dbReference>
<dbReference type="InterPro" id="IPR027463">
    <property type="entry name" value="AcrB_DN_DC_subdom"/>
</dbReference>
<feature type="transmembrane region" description="Helical" evidence="1">
    <location>
        <begin position="870"/>
        <end position="890"/>
    </location>
</feature>
<feature type="transmembrane region" description="Helical" evidence="1">
    <location>
        <begin position="419"/>
        <end position="443"/>
    </location>
</feature>
<comment type="caution">
    <text evidence="2">The sequence shown here is derived from an EMBL/GenBank/DDBJ whole genome shotgun (WGS) entry which is preliminary data.</text>
</comment>
<evidence type="ECO:0000313" key="3">
    <source>
        <dbReference type="Proteomes" id="UP001254608"/>
    </source>
</evidence>
<dbReference type="Proteomes" id="UP001254608">
    <property type="component" value="Unassembled WGS sequence"/>
</dbReference>
<name>A0ABU2WIY4_9GAMM</name>
<dbReference type="EMBL" id="JAVRIC010000014">
    <property type="protein sequence ID" value="MDT0497828.1"/>
    <property type="molecule type" value="Genomic_DNA"/>
</dbReference>
<dbReference type="Gene3D" id="3.30.70.1320">
    <property type="entry name" value="Multidrug efflux transporter AcrB pore domain like"/>
    <property type="match status" value="1"/>
</dbReference>
<keyword evidence="3" id="KW-1185">Reference proteome</keyword>